<dbReference type="SUPFAM" id="SSF51294">
    <property type="entry name" value="Hedgehog/intein (Hint) domain"/>
    <property type="match status" value="1"/>
</dbReference>
<evidence type="ECO:0000259" key="1">
    <source>
        <dbReference type="Pfam" id="PF13403"/>
    </source>
</evidence>
<comment type="caution">
    <text evidence="2">The sequence shown here is derived from an EMBL/GenBank/DDBJ whole genome shotgun (WGS) entry which is preliminary data.</text>
</comment>
<dbReference type="RefSeq" id="WP_167193240.1">
    <property type="nucleotide sequence ID" value="NZ_JAAORB010000003.1"/>
</dbReference>
<dbReference type="Pfam" id="PF13403">
    <property type="entry name" value="Hint_2"/>
    <property type="match status" value="1"/>
</dbReference>
<gene>
    <name evidence="2" type="ORF">HAT86_02960</name>
</gene>
<organism evidence="2 3">
    <name type="scientific">Roseovarius gahaiensis</name>
    <dbReference type="NCBI Taxonomy" id="2716691"/>
    <lineage>
        <taxon>Bacteria</taxon>
        <taxon>Pseudomonadati</taxon>
        <taxon>Pseudomonadota</taxon>
        <taxon>Alphaproteobacteria</taxon>
        <taxon>Rhodobacterales</taxon>
        <taxon>Roseobacteraceae</taxon>
        <taxon>Roseovarius</taxon>
    </lineage>
</organism>
<feature type="domain" description="Hedgehog/Intein (Hint)" evidence="1">
    <location>
        <begin position="24"/>
        <end position="152"/>
    </location>
</feature>
<reference evidence="2" key="1">
    <citation type="submission" date="2020-03" db="EMBL/GenBank/DDBJ databases">
        <title>Roseovarius gahaiensis sp. nov., isolated from Gahai Saline Lake, China.</title>
        <authorList>
            <person name="Sun X."/>
        </authorList>
    </citation>
    <scope>NUCLEOTIDE SEQUENCE</scope>
    <source>
        <strain evidence="2">GH877</strain>
    </source>
</reference>
<evidence type="ECO:0000313" key="2">
    <source>
        <dbReference type="EMBL" id="NHQ73427.1"/>
    </source>
</evidence>
<sequence>MKPKTVGRTVGGNAEHAPIESTGLLAQSIILTLDGEKPVADVTAGDRVITRDSGTAVVRTVRRRKITCDTVVIQAGSLGDKRPDCDTVLPAGQPVLIRDWRAEALFGSRQALVATERLIDGEFIRREASTEMTVIELEFDRAHVLYVDGLEVACHTVQSAQATAA</sequence>
<dbReference type="EMBL" id="JAAORB010000003">
    <property type="protein sequence ID" value="NHQ73427.1"/>
    <property type="molecule type" value="Genomic_DNA"/>
</dbReference>
<protein>
    <recommendedName>
        <fullName evidence="1">Hedgehog/Intein (Hint) domain-containing protein</fullName>
    </recommendedName>
</protein>
<dbReference type="InterPro" id="IPR028992">
    <property type="entry name" value="Hedgehog/Intein_dom"/>
</dbReference>
<accession>A0A967EIU4</accession>
<evidence type="ECO:0000313" key="3">
    <source>
        <dbReference type="Proteomes" id="UP000639775"/>
    </source>
</evidence>
<name>A0A967EIU4_9RHOB</name>
<dbReference type="Proteomes" id="UP000639775">
    <property type="component" value="Unassembled WGS sequence"/>
</dbReference>
<dbReference type="AlphaFoldDB" id="A0A967EIU4"/>
<proteinExistence type="predicted"/>
<keyword evidence="3" id="KW-1185">Reference proteome</keyword>
<dbReference type="InterPro" id="IPR036844">
    <property type="entry name" value="Hint_dom_sf"/>
</dbReference>